<comment type="caution">
    <text evidence="2">The sequence shown here is derived from an EMBL/GenBank/DDBJ whole genome shotgun (WGS) entry which is preliminary data.</text>
</comment>
<evidence type="ECO:0000313" key="2">
    <source>
        <dbReference type="EMBL" id="KAK0055726.1"/>
    </source>
</evidence>
<sequence>MFGLRARKVSPLSKSDHTDPKVVLGEGGYGDWRNQQTTVKQGQREITDITSRRSASSLLRPPSTPPIC</sequence>
<feature type="compositionally biased region" description="Basic and acidic residues" evidence="1">
    <location>
        <begin position="42"/>
        <end position="51"/>
    </location>
</feature>
<organism evidence="2 3">
    <name type="scientific">Biomphalaria pfeifferi</name>
    <name type="common">Bloodfluke planorb</name>
    <name type="synonym">Freshwater snail</name>
    <dbReference type="NCBI Taxonomy" id="112525"/>
    <lineage>
        <taxon>Eukaryota</taxon>
        <taxon>Metazoa</taxon>
        <taxon>Spiralia</taxon>
        <taxon>Lophotrochozoa</taxon>
        <taxon>Mollusca</taxon>
        <taxon>Gastropoda</taxon>
        <taxon>Heterobranchia</taxon>
        <taxon>Euthyneura</taxon>
        <taxon>Panpulmonata</taxon>
        <taxon>Hygrophila</taxon>
        <taxon>Lymnaeoidea</taxon>
        <taxon>Planorbidae</taxon>
        <taxon>Biomphalaria</taxon>
    </lineage>
</organism>
<reference evidence="2" key="1">
    <citation type="journal article" date="2023" name="PLoS Negl. Trop. Dis.">
        <title>A genome sequence for Biomphalaria pfeifferi, the major vector snail for the human-infecting parasite Schistosoma mansoni.</title>
        <authorList>
            <person name="Bu L."/>
            <person name="Lu L."/>
            <person name="Laidemitt M.R."/>
            <person name="Zhang S.M."/>
            <person name="Mutuku M."/>
            <person name="Mkoji G."/>
            <person name="Steinauer M."/>
            <person name="Loker E.S."/>
        </authorList>
    </citation>
    <scope>NUCLEOTIDE SEQUENCE</scope>
    <source>
        <strain evidence="2">KasaAsao</strain>
    </source>
</reference>
<evidence type="ECO:0000256" key="1">
    <source>
        <dbReference type="SAM" id="MobiDB-lite"/>
    </source>
</evidence>
<gene>
    <name evidence="2" type="ORF">Bpfe_014792</name>
</gene>
<protein>
    <submittedName>
        <fullName evidence="2">Uncharacterized protein</fullName>
    </submittedName>
</protein>
<feature type="region of interest" description="Disordered" evidence="1">
    <location>
        <begin position="1"/>
        <end position="68"/>
    </location>
</feature>
<keyword evidence="3" id="KW-1185">Reference proteome</keyword>
<reference evidence="2" key="2">
    <citation type="submission" date="2023-04" db="EMBL/GenBank/DDBJ databases">
        <authorList>
            <person name="Bu L."/>
            <person name="Lu L."/>
            <person name="Laidemitt M.R."/>
            <person name="Zhang S.M."/>
            <person name="Mutuku M."/>
            <person name="Mkoji G."/>
            <person name="Steinauer M."/>
            <person name="Loker E.S."/>
        </authorList>
    </citation>
    <scope>NUCLEOTIDE SEQUENCE</scope>
    <source>
        <strain evidence="2">KasaAsao</strain>
        <tissue evidence="2">Whole Snail</tissue>
    </source>
</reference>
<dbReference type="EMBL" id="JASAOG010000067">
    <property type="protein sequence ID" value="KAK0055726.1"/>
    <property type="molecule type" value="Genomic_DNA"/>
</dbReference>
<proteinExistence type="predicted"/>
<name>A0AAD8BK11_BIOPF</name>
<accession>A0AAD8BK11</accession>
<dbReference type="Proteomes" id="UP001233172">
    <property type="component" value="Unassembled WGS sequence"/>
</dbReference>
<evidence type="ECO:0000313" key="3">
    <source>
        <dbReference type="Proteomes" id="UP001233172"/>
    </source>
</evidence>
<dbReference type="AlphaFoldDB" id="A0AAD8BK11"/>
<feature type="compositionally biased region" description="Low complexity" evidence="1">
    <location>
        <begin position="52"/>
        <end position="61"/>
    </location>
</feature>